<feature type="domain" description="Cas12f1-like TNB" evidence="8">
    <location>
        <begin position="306"/>
        <end position="383"/>
    </location>
</feature>
<evidence type="ECO:0000256" key="6">
    <source>
        <dbReference type="ARBA" id="ARBA00023172"/>
    </source>
</evidence>
<keyword evidence="2" id="KW-0815">Transposition</keyword>
<keyword evidence="5" id="KW-0238">DNA-binding</keyword>
<comment type="similarity">
    <text evidence="1">In the C-terminal section; belongs to the transposase 35 family.</text>
</comment>
<reference evidence="10" key="1">
    <citation type="submission" date="2023-03" db="EMBL/GenBank/DDBJ databases">
        <title>Comparative genomics of Weissella fermenti BK2, and weissella type species.</title>
        <authorList>
            <person name="Lee J.K."/>
            <person name="Baek J.H."/>
            <person name="Kim J.M."/>
            <person name="Choi D.G."/>
            <person name="Jeon C.O."/>
        </authorList>
    </citation>
    <scope>NUCLEOTIDE SEQUENCE</scope>
    <source>
        <strain evidence="10">BK2</strain>
    </source>
</reference>
<feature type="domain" description="Transposase putative helix-turn-helix" evidence="9">
    <location>
        <begin position="1"/>
        <end position="44"/>
    </location>
</feature>
<evidence type="ECO:0000259" key="7">
    <source>
        <dbReference type="Pfam" id="PF01385"/>
    </source>
</evidence>
<dbReference type="InterPro" id="IPR010095">
    <property type="entry name" value="Cas12f1-like_TNB"/>
</dbReference>
<evidence type="ECO:0000256" key="5">
    <source>
        <dbReference type="ARBA" id="ARBA00023125"/>
    </source>
</evidence>
<evidence type="ECO:0000313" key="11">
    <source>
        <dbReference type="Proteomes" id="UP001146336"/>
    </source>
</evidence>
<keyword evidence="11" id="KW-1185">Reference proteome</keyword>
<evidence type="ECO:0000259" key="8">
    <source>
        <dbReference type="Pfam" id="PF07282"/>
    </source>
</evidence>
<keyword evidence="6" id="KW-0233">DNA recombination</keyword>
<gene>
    <name evidence="10" type="ORF">OIT47_002265</name>
</gene>
<organism evidence="10 11">
    <name type="scientific">Weissella fermenti</name>
    <dbReference type="NCBI Taxonomy" id="2987699"/>
    <lineage>
        <taxon>Bacteria</taxon>
        <taxon>Bacillati</taxon>
        <taxon>Bacillota</taxon>
        <taxon>Bacilli</taxon>
        <taxon>Lactobacillales</taxon>
        <taxon>Lactobacillaceae</taxon>
        <taxon>Weissella</taxon>
    </lineage>
</organism>
<dbReference type="InterPro" id="IPR021027">
    <property type="entry name" value="Transposase_put_HTH"/>
</dbReference>
<dbReference type="Pfam" id="PF01385">
    <property type="entry name" value="OrfB_IS605"/>
    <property type="match status" value="1"/>
</dbReference>
<dbReference type="NCBIfam" id="NF040570">
    <property type="entry name" value="guided_TnpB"/>
    <property type="match status" value="1"/>
</dbReference>
<accession>A0ABT6D0Y4</accession>
<sequence length="402" mass="47137">MIKTHKVKIYPNVTMSKELEKLFDYRRFIWNKGLEVWQEMYEESQLMADKHLLPNERKVRDELVRDKADWQYRLSARVLQLAVKDLAEAWNYFFNPNMPNHQRPRFKSKKRSAKSFTTDRAKIIAGKLRLDKSREGISKWFDIRLAEIPRWNGELKLVSVKLEADGYYASLVIEMPEVVVEHKQLKATGVDANIGCFVYQDDDGYQTQATLPDSLLKLYERVILYQRQLARKRVENPKKYNSKQYQTTRAKLKRCYQRIASIQGDILNKFTSKLVVNYGVIGIENLDCHRMKMNKRLAKNLHRSMFGKFQLMMRYKAEWQGVTLVCADQFFPSTQRCSNCGHIKSGVDKITLNGNRKHGTKHHEYVCYECGFEADRDENAVENLKQYAINSVWGQVIVPTIG</sequence>
<dbReference type="InterPro" id="IPR001959">
    <property type="entry name" value="Transposase"/>
</dbReference>
<name>A0ABT6D0Y4_9LACO</name>
<dbReference type="Pfam" id="PF07282">
    <property type="entry name" value="Cas12f1-like_TNB"/>
    <property type="match status" value="1"/>
</dbReference>
<dbReference type="RefSeq" id="WP_199404731.1">
    <property type="nucleotide sequence ID" value="NZ_JAOZFC020000001.1"/>
</dbReference>
<evidence type="ECO:0000256" key="1">
    <source>
        <dbReference type="ARBA" id="ARBA00008761"/>
    </source>
</evidence>
<dbReference type="Pfam" id="PF12323">
    <property type="entry name" value="HTH_OrfB_IS605"/>
    <property type="match status" value="1"/>
</dbReference>
<feature type="domain" description="Probable transposase IS891/IS1136/IS1341" evidence="7">
    <location>
        <begin position="171"/>
        <end position="292"/>
    </location>
</feature>
<protein>
    <submittedName>
        <fullName evidence="10">Transposase</fullName>
    </submittedName>
</protein>
<evidence type="ECO:0000256" key="3">
    <source>
        <dbReference type="ARBA" id="ARBA00022723"/>
    </source>
</evidence>
<dbReference type="Proteomes" id="UP001146336">
    <property type="component" value="Unassembled WGS sequence"/>
</dbReference>
<keyword evidence="4" id="KW-0862">Zinc</keyword>
<comment type="caution">
    <text evidence="10">The sequence shown here is derived from an EMBL/GenBank/DDBJ whole genome shotgun (WGS) entry which is preliminary data.</text>
</comment>
<proteinExistence type="inferred from homology"/>
<dbReference type="NCBIfam" id="TIGR01766">
    <property type="entry name" value="IS200/IS605 family accessory protein TnpB-like domain"/>
    <property type="match status" value="1"/>
</dbReference>
<evidence type="ECO:0000259" key="9">
    <source>
        <dbReference type="Pfam" id="PF12323"/>
    </source>
</evidence>
<evidence type="ECO:0000313" key="10">
    <source>
        <dbReference type="EMBL" id="MDF9299136.1"/>
    </source>
</evidence>
<dbReference type="EMBL" id="JAOZFC020000001">
    <property type="protein sequence ID" value="MDF9299136.1"/>
    <property type="molecule type" value="Genomic_DNA"/>
</dbReference>
<evidence type="ECO:0000256" key="4">
    <source>
        <dbReference type="ARBA" id="ARBA00022833"/>
    </source>
</evidence>
<keyword evidence="3" id="KW-0479">Metal-binding</keyword>
<evidence type="ECO:0000256" key="2">
    <source>
        <dbReference type="ARBA" id="ARBA00022578"/>
    </source>
</evidence>